<keyword evidence="9" id="KW-0460">Magnesium</keyword>
<dbReference type="SMART" id="SM00090">
    <property type="entry name" value="RIO"/>
    <property type="match status" value="1"/>
</dbReference>
<keyword evidence="4" id="KW-0808">Transferase</keyword>
<keyword evidence="5" id="KW-0479">Metal-binding</keyword>
<dbReference type="PANTHER" id="PTHR45723">
    <property type="entry name" value="SERINE/THREONINE-PROTEIN KINASE RIO1"/>
    <property type="match status" value="1"/>
</dbReference>
<evidence type="ECO:0000256" key="11">
    <source>
        <dbReference type="ARBA" id="ARBA00048679"/>
    </source>
</evidence>
<gene>
    <name evidence="13" type="ORF">P186_0634</name>
</gene>
<reference evidence="13 14" key="1">
    <citation type="journal article" date="2012" name="J. Bacteriol.">
        <title>Complete genome sequence of strain 1860, a crenarchaeon of the genus pyrobaculum able to grow with various electron acceptors.</title>
        <authorList>
            <person name="Mardanov A.V."/>
            <person name="Gumerov V.M."/>
            <person name="Slobodkina G.B."/>
            <person name="Beletsky A.V."/>
            <person name="Bonch-Osmolovskaya E.A."/>
            <person name="Ravin N.V."/>
            <person name="Skryabin K.G."/>
        </authorList>
    </citation>
    <scope>NUCLEOTIDE SEQUENCE [LARGE SCALE GENOMIC DNA]</scope>
    <source>
        <strain evidence="13 14">1860</strain>
    </source>
</reference>
<keyword evidence="7 13" id="KW-0418">Kinase</keyword>
<dbReference type="AlphaFoldDB" id="G7VHR4"/>
<keyword evidence="14" id="KW-1185">Reference proteome</keyword>
<dbReference type="InterPro" id="IPR051272">
    <property type="entry name" value="RIO-type_Ser/Thr_kinase"/>
</dbReference>
<keyword evidence="8" id="KW-0067">ATP-binding</keyword>
<evidence type="ECO:0000256" key="4">
    <source>
        <dbReference type="ARBA" id="ARBA00022679"/>
    </source>
</evidence>
<evidence type="ECO:0000256" key="10">
    <source>
        <dbReference type="ARBA" id="ARBA00047899"/>
    </source>
</evidence>
<dbReference type="OrthoDB" id="31344at2157"/>
<accession>G7VHR4</accession>
<comment type="catalytic activity">
    <reaction evidence="10">
        <text>L-threonyl-[protein] + ATP = O-phospho-L-threonyl-[protein] + ADP + H(+)</text>
        <dbReference type="Rhea" id="RHEA:46608"/>
        <dbReference type="Rhea" id="RHEA-COMP:11060"/>
        <dbReference type="Rhea" id="RHEA-COMP:11605"/>
        <dbReference type="ChEBI" id="CHEBI:15378"/>
        <dbReference type="ChEBI" id="CHEBI:30013"/>
        <dbReference type="ChEBI" id="CHEBI:30616"/>
        <dbReference type="ChEBI" id="CHEBI:61977"/>
        <dbReference type="ChEBI" id="CHEBI:456216"/>
        <dbReference type="EC" id="2.7.11.1"/>
    </reaction>
</comment>
<dbReference type="Pfam" id="PF01163">
    <property type="entry name" value="RIO1"/>
    <property type="match status" value="1"/>
</dbReference>
<dbReference type="GeneID" id="11594900"/>
<evidence type="ECO:0000256" key="3">
    <source>
        <dbReference type="ARBA" id="ARBA00022527"/>
    </source>
</evidence>
<evidence type="ECO:0000256" key="6">
    <source>
        <dbReference type="ARBA" id="ARBA00022741"/>
    </source>
</evidence>
<dbReference type="BioCyc" id="PSP1104324:GJSN-624-MONOMER"/>
<comment type="similarity">
    <text evidence="1">Belongs to the protein kinase superfamily. RIO-type Ser/Thr kinase family.</text>
</comment>
<evidence type="ECO:0000259" key="12">
    <source>
        <dbReference type="PROSITE" id="PS50011"/>
    </source>
</evidence>
<feature type="domain" description="Protein kinase" evidence="12">
    <location>
        <begin position="38"/>
        <end position="268"/>
    </location>
</feature>
<evidence type="ECO:0000256" key="1">
    <source>
        <dbReference type="ARBA" id="ARBA00009196"/>
    </source>
</evidence>
<dbReference type="GO" id="GO:0046872">
    <property type="term" value="F:metal ion binding"/>
    <property type="evidence" value="ECO:0007669"/>
    <property type="project" value="UniProtKB-KW"/>
</dbReference>
<dbReference type="EMBL" id="CP003098">
    <property type="protein sequence ID" value="AET32086.1"/>
    <property type="molecule type" value="Genomic_DNA"/>
</dbReference>
<dbReference type="Gene3D" id="1.10.510.10">
    <property type="entry name" value="Transferase(Phosphotransferase) domain 1"/>
    <property type="match status" value="1"/>
</dbReference>
<dbReference type="EC" id="2.7.11.1" evidence="2"/>
<dbReference type="InterPro" id="IPR000719">
    <property type="entry name" value="Prot_kinase_dom"/>
</dbReference>
<dbReference type="KEGG" id="pyr:P186_0634"/>
<dbReference type="Gene3D" id="3.30.200.20">
    <property type="entry name" value="Phosphorylase Kinase, domain 1"/>
    <property type="match status" value="1"/>
</dbReference>
<dbReference type="RefSeq" id="WP_014287914.1">
    <property type="nucleotide sequence ID" value="NC_016645.1"/>
</dbReference>
<keyword evidence="6" id="KW-0547">Nucleotide-binding</keyword>
<proteinExistence type="inferred from homology"/>
<dbReference type="GO" id="GO:0005524">
    <property type="term" value="F:ATP binding"/>
    <property type="evidence" value="ECO:0007669"/>
    <property type="project" value="UniProtKB-KW"/>
</dbReference>
<comment type="catalytic activity">
    <reaction evidence="11">
        <text>L-seryl-[protein] + ATP = O-phospho-L-seryl-[protein] + ADP + H(+)</text>
        <dbReference type="Rhea" id="RHEA:17989"/>
        <dbReference type="Rhea" id="RHEA-COMP:9863"/>
        <dbReference type="Rhea" id="RHEA-COMP:11604"/>
        <dbReference type="ChEBI" id="CHEBI:15378"/>
        <dbReference type="ChEBI" id="CHEBI:29999"/>
        <dbReference type="ChEBI" id="CHEBI:30616"/>
        <dbReference type="ChEBI" id="CHEBI:83421"/>
        <dbReference type="ChEBI" id="CHEBI:456216"/>
        <dbReference type="EC" id="2.7.11.1"/>
    </reaction>
</comment>
<evidence type="ECO:0000256" key="7">
    <source>
        <dbReference type="ARBA" id="ARBA00022777"/>
    </source>
</evidence>
<evidence type="ECO:0000256" key="9">
    <source>
        <dbReference type="ARBA" id="ARBA00022842"/>
    </source>
</evidence>
<dbReference type="STRING" id="1104324.P186_0634"/>
<dbReference type="CDD" id="cd05145">
    <property type="entry name" value="RIO1_like"/>
    <property type="match status" value="1"/>
</dbReference>
<name>G7VHR4_9CREN</name>
<protein>
    <recommendedName>
        <fullName evidence="2">non-specific serine/threonine protein kinase</fullName>
        <ecNumber evidence="2">2.7.11.1</ecNumber>
    </recommendedName>
</protein>
<evidence type="ECO:0000313" key="13">
    <source>
        <dbReference type="EMBL" id="AET32086.1"/>
    </source>
</evidence>
<dbReference type="Proteomes" id="UP000005867">
    <property type="component" value="Chromosome"/>
</dbReference>
<organism evidence="13 14">
    <name type="scientific">Pyrobaculum ferrireducens</name>
    <dbReference type="NCBI Taxonomy" id="1104324"/>
    <lineage>
        <taxon>Archaea</taxon>
        <taxon>Thermoproteota</taxon>
        <taxon>Thermoprotei</taxon>
        <taxon>Thermoproteales</taxon>
        <taxon>Thermoproteaceae</taxon>
        <taxon>Pyrobaculum</taxon>
    </lineage>
</organism>
<evidence type="ECO:0000256" key="2">
    <source>
        <dbReference type="ARBA" id="ARBA00012513"/>
    </source>
</evidence>
<evidence type="ECO:0000256" key="8">
    <source>
        <dbReference type="ARBA" id="ARBA00022840"/>
    </source>
</evidence>
<evidence type="ECO:0000256" key="5">
    <source>
        <dbReference type="ARBA" id="ARBA00022723"/>
    </source>
</evidence>
<dbReference type="InterPro" id="IPR018934">
    <property type="entry name" value="RIO_dom"/>
</dbReference>
<dbReference type="HOGENOM" id="CLU_018693_3_3_2"/>
<evidence type="ECO:0000313" key="14">
    <source>
        <dbReference type="Proteomes" id="UP000005867"/>
    </source>
</evidence>
<dbReference type="GO" id="GO:0004674">
    <property type="term" value="F:protein serine/threonine kinase activity"/>
    <property type="evidence" value="ECO:0007669"/>
    <property type="project" value="UniProtKB-KW"/>
</dbReference>
<dbReference type="SUPFAM" id="SSF56112">
    <property type="entry name" value="Protein kinase-like (PK-like)"/>
    <property type="match status" value="1"/>
</dbReference>
<dbReference type="InterPro" id="IPR000687">
    <property type="entry name" value="RIO_kinase"/>
</dbReference>
<dbReference type="InterPro" id="IPR011009">
    <property type="entry name" value="Kinase-like_dom_sf"/>
</dbReference>
<keyword evidence="3 13" id="KW-0723">Serine/threonine-protein kinase</keyword>
<dbReference type="PROSITE" id="PS50011">
    <property type="entry name" value="PROTEIN_KINASE_DOM"/>
    <property type="match status" value="1"/>
</dbReference>
<sequence>MRRVRSEKDSDYYKVVDDAINSYTWAALVKLQERGVVGEVLGPVGQGKEAKIVLAKRRDGGYAALKIFYPVPVRFTKSRYGYILGDPRFRNVKISDQLHLVELWCRKEFGNLARAYETGVRVPRPYGFYRNVLAMEFIGVGRDPAPTLADVGLENVEDPEALFHEVLKNLEKIYVVAGLVHGDLSPFNILYDGERPWIIDWGSAVRRGHPKEYEYLKRDVERILEFFQTPLDPHDVFKKLAERGSQRGPVEVDEEGWVVVGGKRILDE</sequence>
<dbReference type="eggNOG" id="arCOG01180">
    <property type="taxonomic scope" value="Archaea"/>
</dbReference>